<dbReference type="AlphaFoldDB" id="A0A0G3WIH2"/>
<comment type="cofactor">
    <cofactor evidence="12 14">
        <name>Mg(2+)</name>
        <dbReference type="ChEBI" id="CHEBI:18420"/>
    </cofactor>
</comment>
<dbReference type="GO" id="GO:0009252">
    <property type="term" value="P:peptidoglycan biosynthetic process"/>
    <property type="evidence" value="ECO:0007669"/>
    <property type="project" value="UniProtKB-UniRule"/>
</dbReference>
<dbReference type="RefSeq" id="WP_052569937.1">
    <property type="nucleotide sequence ID" value="NZ_CP009498.1"/>
</dbReference>
<dbReference type="GO" id="GO:0008360">
    <property type="term" value="P:regulation of cell shape"/>
    <property type="evidence" value="ECO:0007669"/>
    <property type="project" value="UniProtKB-KW"/>
</dbReference>
<evidence type="ECO:0000256" key="10">
    <source>
        <dbReference type="ARBA" id="ARBA00023306"/>
    </source>
</evidence>
<feature type="transmembrane region" description="Helical" evidence="12">
    <location>
        <begin position="22"/>
        <end position="45"/>
    </location>
</feature>
<dbReference type="InterPro" id="IPR000715">
    <property type="entry name" value="Glycosyl_transferase_4"/>
</dbReference>
<dbReference type="HAMAP" id="MF_00038">
    <property type="entry name" value="MraY"/>
    <property type="match status" value="1"/>
</dbReference>
<dbReference type="Pfam" id="PF00953">
    <property type="entry name" value="Glycos_transf_4"/>
    <property type="match status" value="1"/>
</dbReference>
<evidence type="ECO:0000256" key="13">
    <source>
        <dbReference type="NCBIfam" id="TIGR00445"/>
    </source>
</evidence>
<evidence type="ECO:0000256" key="6">
    <source>
        <dbReference type="ARBA" id="ARBA00022960"/>
    </source>
</evidence>
<dbReference type="OrthoDB" id="9805475at2"/>
<dbReference type="EMBL" id="CP009498">
    <property type="protein sequence ID" value="AKL97677.1"/>
    <property type="molecule type" value="Genomic_DNA"/>
</dbReference>
<keyword evidence="8 12" id="KW-1133">Transmembrane helix</keyword>
<dbReference type="CDD" id="cd06852">
    <property type="entry name" value="GT_MraY"/>
    <property type="match status" value="1"/>
</dbReference>
<evidence type="ECO:0000256" key="9">
    <source>
        <dbReference type="ARBA" id="ARBA00023136"/>
    </source>
</evidence>
<evidence type="ECO:0000256" key="7">
    <source>
        <dbReference type="ARBA" id="ARBA00022984"/>
    </source>
</evidence>
<evidence type="ECO:0000313" key="16">
    <source>
        <dbReference type="Proteomes" id="UP000035337"/>
    </source>
</evidence>
<evidence type="ECO:0000256" key="12">
    <source>
        <dbReference type="HAMAP-Rule" id="MF_00038"/>
    </source>
</evidence>
<comment type="catalytic activity">
    <reaction evidence="12">
        <text>UDP-N-acetyl-alpha-D-muramoyl-L-alanyl-gamma-D-glutamyl-meso-2,6-diaminopimeloyl-D-alanyl-D-alanine + di-trans,octa-cis-undecaprenyl phosphate = di-trans,octa-cis-undecaprenyl diphospho-N-acetyl-alpha-D-muramoyl-L-alanyl-D-glutamyl-meso-2,6-diaminopimeloyl-D-alanyl-D-alanine + UMP</text>
        <dbReference type="Rhea" id="RHEA:28386"/>
        <dbReference type="ChEBI" id="CHEBI:57865"/>
        <dbReference type="ChEBI" id="CHEBI:60392"/>
        <dbReference type="ChEBI" id="CHEBI:61386"/>
        <dbReference type="ChEBI" id="CHEBI:61387"/>
        <dbReference type="EC" id="2.7.8.13"/>
    </reaction>
</comment>
<evidence type="ECO:0000313" key="15">
    <source>
        <dbReference type="EMBL" id="AKL97677.1"/>
    </source>
</evidence>
<keyword evidence="11 12" id="KW-0961">Cell wall biogenesis/degradation</keyword>
<dbReference type="GO" id="GO:0008963">
    <property type="term" value="F:phospho-N-acetylmuramoyl-pentapeptide-transferase activity"/>
    <property type="evidence" value="ECO:0007669"/>
    <property type="project" value="UniProtKB-UniRule"/>
</dbReference>
<protein>
    <recommendedName>
        <fullName evidence="12 13">Phospho-N-acetylmuramoyl-pentapeptide-transferase</fullName>
        <ecNumber evidence="12 13">2.7.8.13</ecNumber>
    </recommendedName>
    <alternativeName>
        <fullName evidence="12">UDP-MurNAc-pentapeptide phosphotransferase</fullName>
    </alternativeName>
</protein>
<feature type="transmembrane region" description="Helical" evidence="12">
    <location>
        <begin position="264"/>
        <end position="284"/>
    </location>
</feature>
<evidence type="ECO:0000256" key="2">
    <source>
        <dbReference type="ARBA" id="ARBA00005583"/>
    </source>
</evidence>
<keyword evidence="7 12" id="KW-0573">Peptidoglycan synthesis</keyword>
<reference evidence="15 16" key="1">
    <citation type="submission" date="2014-09" db="EMBL/GenBank/DDBJ databases">
        <title>Complete genome sequence of Endomicrobium proavitum.</title>
        <authorList>
            <person name="Zheng H."/>
        </authorList>
    </citation>
    <scope>NUCLEOTIDE SEQUENCE [LARGE SCALE GENOMIC DNA]</scope>
    <source>
        <strain evidence="15 16">Rsa215</strain>
    </source>
</reference>
<feature type="transmembrane region" description="Helical" evidence="12">
    <location>
        <begin position="198"/>
        <end position="220"/>
    </location>
</feature>
<dbReference type="PANTHER" id="PTHR22926:SF5">
    <property type="entry name" value="PHOSPHO-N-ACETYLMURAMOYL-PENTAPEPTIDE-TRANSFERASE HOMOLOG"/>
    <property type="match status" value="1"/>
</dbReference>
<keyword evidence="3 12" id="KW-0132">Cell division</keyword>
<dbReference type="EC" id="2.7.8.13" evidence="12 13"/>
<evidence type="ECO:0000256" key="11">
    <source>
        <dbReference type="ARBA" id="ARBA00023316"/>
    </source>
</evidence>
<evidence type="ECO:0000256" key="14">
    <source>
        <dbReference type="PIRSR" id="PIRSR600715-1"/>
    </source>
</evidence>
<keyword evidence="10 12" id="KW-0131">Cell cycle</keyword>
<keyword evidence="6 12" id="KW-0133">Cell shape</keyword>
<dbReference type="NCBIfam" id="TIGR00445">
    <property type="entry name" value="mraY"/>
    <property type="match status" value="1"/>
</dbReference>
<dbReference type="UniPathway" id="UPA00219"/>
<comment type="similarity">
    <text evidence="2 12">Belongs to the glycosyltransferase 4 family. MraY subfamily.</text>
</comment>
<keyword evidence="5 12" id="KW-0812">Transmembrane</keyword>
<keyword evidence="12 14" id="KW-0479">Metal-binding</keyword>
<feature type="transmembrane region" description="Helical" evidence="12">
    <location>
        <begin position="240"/>
        <end position="257"/>
    </location>
</feature>
<dbReference type="GO" id="GO:0005886">
    <property type="term" value="C:plasma membrane"/>
    <property type="evidence" value="ECO:0007669"/>
    <property type="project" value="UniProtKB-SubCell"/>
</dbReference>
<dbReference type="GO" id="GO:0051992">
    <property type="term" value="F:UDP-N-acetylmuramoyl-L-alanyl-D-glutamyl-meso-2,6-diaminopimelyl-D-alanyl-D-alanine:undecaprenyl-phosphate transferase activity"/>
    <property type="evidence" value="ECO:0007669"/>
    <property type="project" value="RHEA"/>
</dbReference>
<feature type="transmembrane region" description="Helical" evidence="12">
    <location>
        <begin position="134"/>
        <end position="153"/>
    </location>
</feature>
<dbReference type="InterPro" id="IPR003524">
    <property type="entry name" value="PNAcMuramoyl-5peptid_Trfase"/>
</dbReference>
<feature type="transmembrane region" description="Helical" evidence="12">
    <location>
        <begin position="290"/>
        <end position="312"/>
    </location>
</feature>
<dbReference type="GO" id="GO:0046872">
    <property type="term" value="F:metal ion binding"/>
    <property type="evidence" value="ECO:0007669"/>
    <property type="project" value="UniProtKB-KW"/>
</dbReference>
<gene>
    <name evidence="12 15" type="primary">mraY</name>
    <name evidence="15" type="ORF">Epro_0298</name>
</gene>
<keyword evidence="9 12" id="KW-0472">Membrane</keyword>
<evidence type="ECO:0000256" key="5">
    <source>
        <dbReference type="ARBA" id="ARBA00022692"/>
    </source>
</evidence>
<keyword evidence="12 14" id="KW-0460">Magnesium</keyword>
<sequence>MLYHIFYALRDVFTPFNVFQYITFRAGGAVLTSLIICFIIGPYVIRKLTELKVGQTVRTDGPATHQCKSGTPTMGGVIILISIVSSVLLWARLDNRFILWLIAGALWLGFLGFWDDYLKLKGKNTKGVSAKGKLFFQTVFAATLAAYLSAFPANPEYATLVNVPFLKSFFVNLSFLYIVFAMIIVVGSSNAVNLTDGLDGLAIGNIVIVAFTLAVFAYLAGTVPVANYLKIIPVSGAAEISVFLAAIVGSGLGFLWYNSYPAQVFMGDTGSLFLGGVLGMSSIFIKQELILLLLGGVFVAEAVSVMIQISYYKRTKQRFFRMAPLHHHFEMSGLSETKVTIRFWIIGILLAILSFASLKLR</sequence>
<dbReference type="Pfam" id="PF10555">
    <property type="entry name" value="MraY_sig1"/>
    <property type="match status" value="1"/>
</dbReference>
<dbReference type="KEGG" id="epo:Epro_0298"/>
<keyword evidence="16" id="KW-1185">Reference proteome</keyword>
<proteinExistence type="inferred from homology"/>
<comment type="function">
    <text evidence="12">Catalyzes the initial step of the lipid cycle reactions in the biosynthesis of the cell wall peptidoglycan: transfers peptidoglycan precursor phospho-MurNAc-pentapeptide from UDP-MurNAc-pentapeptide onto the lipid carrier undecaprenyl phosphate, yielding undecaprenyl-pyrophosphoryl-MurNAc-pentapeptide, known as lipid I.</text>
</comment>
<dbReference type="PANTHER" id="PTHR22926">
    <property type="entry name" value="PHOSPHO-N-ACETYLMURAMOYL-PENTAPEPTIDE-TRANSFERASE"/>
    <property type="match status" value="1"/>
</dbReference>
<evidence type="ECO:0000256" key="8">
    <source>
        <dbReference type="ARBA" id="ARBA00022989"/>
    </source>
</evidence>
<dbReference type="Proteomes" id="UP000035337">
    <property type="component" value="Chromosome"/>
</dbReference>
<feature type="binding site" evidence="14">
    <location>
        <position position="193"/>
    </location>
    <ligand>
        <name>Mg(2+)</name>
        <dbReference type="ChEBI" id="CHEBI:18420"/>
    </ligand>
</feature>
<dbReference type="GO" id="GO:0071555">
    <property type="term" value="P:cell wall organization"/>
    <property type="evidence" value="ECO:0007669"/>
    <property type="project" value="UniProtKB-KW"/>
</dbReference>
<evidence type="ECO:0000256" key="3">
    <source>
        <dbReference type="ARBA" id="ARBA00022618"/>
    </source>
</evidence>
<dbReference type="InterPro" id="IPR018480">
    <property type="entry name" value="PNAcMuramoyl-5peptid_Trfase_CS"/>
</dbReference>
<dbReference type="PROSITE" id="PS01347">
    <property type="entry name" value="MRAY_1"/>
    <property type="match status" value="1"/>
</dbReference>
<evidence type="ECO:0000256" key="4">
    <source>
        <dbReference type="ARBA" id="ARBA00022679"/>
    </source>
</evidence>
<accession>A0A0G3WIH2</accession>
<keyword evidence="4 12" id="KW-0808">Transferase</keyword>
<dbReference type="STRING" id="1408281.Epro_0298"/>
<organism evidence="15 16">
    <name type="scientific">Endomicrobium proavitum</name>
    <dbReference type="NCBI Taxonomy" id="1408281"/>
    <lineage>
        <taxon>Bacteria</taxon>
        <taxon>Pseudomonadati</taxon>
        <taxon>Elusimicrobiota</taxon>
        <taxon>Endomicrobiia</taxon>
        <taxon>Endomicrobiales</taxon>
        <taxon>Endomicrobiaceae</taxon>
        <taxon>Endomicrobium</taxon>
    </lineage>
</organism>
<comment type="pathway">
    <text evidence="12">Cell wall biogenesis; peptidoglycan biosynthesis.</text>
</comment>
<dbReference type="PROSITE" id="PS01348">
    <property type="entry name" value="MRAY_2"/>
    <property type="match status" value="1"/>
</dbReference>
<feature type="transmembrane region" description="Helical" evidence="12">
    <location>
        <begin position="165"/>
        <end position="186"/>
    </location>
</feature>
<dbReference type="GO" id="GO:0051301">
    <property type="term" value="P:cell division"/>
    <property type="evidence" value="ECO:0007669"/>
    <property type="project" value="UniProtKB-KW"/>
</dbReference>
<keyword evidence="12" id="KW-1003">Cell membrane</keyword>
<comment type="subcellular location">
    <subcellularLocation>
        <location evidence="12">Cell membrane</location>
        <topology evidence="12">Multi-pass membrane protein</topology>
    </subcellularLocation>
    <subcellularLocation>
        <location evidence="1">Membrane</location>
        <topology evidence="1">Multi-pass membrane protein</topology>
    </subcellularLocation>
</comment>
<feature type="transmembrane region" description="Helical" evidence="12">
    <location>
        <begin position="97"/>
        <end position="114"/>
    </location>
</feature>
<name>A0A0G3WIH2_9BACT</name>
<dbReference type="PATRIC" id="fig|1408281.3.peg.310"/>
<feature type="transmembrane region" description="Helical" evidence="12">
    <location>
        <begin position="73"/>
        <end position="91"/>
    </location>
</feature>
<feature type="binding site" evidence="14">
    <location>
        <position position="268"/>
    </location>
    <ligand>
        <name>Mg(2+)</name>
        <dbReference type="ChEBI" id="CHEBI:18420"/>
    </ligand>
</feature>
<feature type="transmembrane region" description="Helical" evidence="12">
    <location>
        <begin position="339"/>
        <end position="358"/>
    </location>
</feature>
<evidence type="ECO:0000256" key="1">
    <source>
        <dbReference type="ARBA" id="ARBA00004141"/>
    </source>
</evidence>